<keyword evidence="2" id="KW-0328">Glycosyltransferase</keyword>
<organism evidence="2 3">
    <name type="scientific">Pseudoalteromonas rhizosphaerae</name>
    <dbReference type="NCBI Taxonomy" id="2518973"/>
    <lineage>
        <taxon>Bacteria</taxon>
        <taxon>Pseudomonadati</taxon>
        <taxon>Pseudomonadota</taxon>
        <taxon>Gammaproteobacteria</taxon>
        <taxon>Alteromonadales</taxon>
        <taxon>Pseudoalteromonadaceae</taxon>
        <taxon>Pseudoalteromonas</taxon>
    </lineage>
</organism>
<dbReference type="EC" id="2.4.-.-" evidence="2"/>
<feature type="domain" description="Glycosyltransferase subfamily 4-like N-terminal" evidence="1">
    <location>
        <begin position="14"/>
        <end position="145"/>
    </location>
</feature>
<evidence type="ECO:0000313" key="3">
    <source>
        <dbReference type="Proteomes" id="UP001620262"/>
    </source>
</evidence>
<dbReference type="SUPFAM" id="SSF53756">
    <property type="entry name" value="UDP-Glycosyltransferase/glycogen phosphorylase"/>
    <property type="match status" value="1"/>
</dbReference>
<dbReference type="Gene3D" id="3.40.50.2000">
    <property type="entry name" value="Glycogen Phosphorylase B"/>
    <property type="match status" value="2"/>
</dbReference>
<dbReference type="EMBL" id="JBJDOT010000010">
    <property type="protein sequence ID" value="MFK3864122.1"/>
    <property type="molecule type" value="Genomic_DNA"/>
</dbReference>
<evidence type="ECO:0000259" key="1">
    <source>
        <dbReference type="Pfam" id="PF13439"/>
    </source>
</evidence>
<keyword evidence="2" id="KW-0808">Transferase</keyword>
<protein>
    <submittedName>
        <fullName evidence="2">Glycosyltransferase family 4 protein</fullName>
        <ecNumber evidence="2">2.4.-.-</ecNumber>
    </submittedName>
</protein>
<proteinExistence type="predicted"/>
<dbReference type="Proteomes" id="UP001620262">
    <property type="component" value="Unassembled WGS sequence"/>
</dbReference>
<accession>A0ABW8KWF1</accession>
<dbReference type="PANTHER" id="PTHR12526:SF638">
    <property type="entry name" value="SPORE COAT PROTEIN SA"/>
    <property type="match status" value="1"/>
</dbReference>
<gene>
    <name evidence="2" type="ORF">ACI2JU_09565</name>
</gene>
<reference evidence="2 3" key="1">
    <citation type="submission" date="2024-11" db="EMBL/GenBank/DDBJ databases">
        <title>The Natural Products Discovery Center: Release of the First 8490 Sequenced Strains for Exploring Actinobacteria Biosynthetic Diversity.</title>
        <authorList>
            <person name="Kalkreuter E."/>
            <person name="Kautsar S.A."/>
            <person name="Yang D."/>
            <person name="Bader C.D."/>
            <person name="Teijaro C.N."/>
            <person name="Fluegel L."/>
            <person name="Davis C.M."/>
            <person name="Simpson J.R."/>
            <person name="Lauterbach L."/>
            <person name="Steele A.D."/>
            <person name="Gui C."/>
            <person name="Meng S."/>
            <person name="Li G."/>
            <person name="Viehrig K."/>
            <person name="Ye F."/>
            <person name="Su P."/>
            <person name="Kiefer A.F."/>
            <person name="Nichols A."/>
            <person name="Cepeda A.J."/>
            <person name="Yan W."/>
            <person name="Fan B."/>
            <person name="Jiang Y."/>
            <person name="Adhikari A."/>
            <person name="Zheng C.-J."/>
            <person name="Schuster L."/>
            <person name="Cowan T.M."/>
            <person name="Smanski M.J."/>
            <person name="Chevrette M.G."/>
            <person name="De Carvalho L.P.S."/>
            <person name="Shen B."/>
        </authorList>
    </citation>
    <scope>NUCLEOTIDE SEQUENCE [LARGE SCALE GENOMIC DNA]</scope>
    <source>
        <strain evidence="2 3">NPDC078403</strain>
    </source>
</reference>
<dbReference type="RefSeq" id="WP_182732257.1">
    <property type="nucleotide sequence ID" value="NZ_JBJDOT010000010.1"/>
</dbReference>
<dbReference type="Pfam" id="PF13692">
    <property type="entry name" value="Glyco_trans_1_4"/>
    <property type="match status" value="1"/>
</dbReference>
<name>A0ABW8KWF1_9GAMM</name>
<keyword evidence="3" id="KW-1185">Reference proteome</keyword>
<dbReference type="InterPro" id="IPR028098">
    <property type="entry name" value="Glyco_trans_4-like_N"/>
</dbReference>
<dbReference type="Pfam" id="PF13439">
    <property type="entry name" value="Glyco_transf_4"/>
    <property type="match status" value="1"/>
</dbReference>
<comment type="caution">
    <text evidence="2">The sequence shown here is derived from an EMBL/GenBank/DDBJ whole genome shotgun (WGS) entry which is preliminary data.</text>
</comment>
<dbReference type="CDD" id="cd03801">
    <property type="entry name" value="GT4_PimA-like"/>
    <property type="match status" value="1"/>
</dbReference>
<sequence length="341" mass="38515">MNCQIILFVDSSMIGGIETHIVELHKLLSKNNVSCSVLFYKNHGNNDFYTLLDKQSIRYDFLQGTPSSLIKQLRRYDDNTVIHTHGYKAGILGRLACKLTHKHCISTYHAGDAGTGKMWLYNKLDLWLSCLSTNFAVSEQISKTIKNATLLENFIDIKEPPTVNFFSSPLRIGFVGRLSYEKAPDIFYTLAESMQNSNNVMFHLFGDGPMRNTIPQLENLHYHGLTNREDIWHQIDVLLICSREEGLPMTLLESMAHHKIVISSPVGAIPSIIKNNTNGLLMKTGDAQECQNCINALLIQSPDQKSAMAQAAYVMLKERFSGKNQFLLLQNAYTAKSRLRL</sequence>
<dbReference type="PANTHER" id="PTHR12526">
    <property type="entry name" value="GLYCOSYLTRANSFERASE"/>
    <property type="match status" value="1"/>
</dbReference>
<evidence type="ECO:0000313" key="2">
    <source>
        <dbReference type="EMBL" id="MFK3864122.1"/>
    </source>
</evidence>
<dbReference type="GO" id="GO:0016757">
    <property type="term" value="F:glycosyltransferase activity"/>
    <property type="evidence" value="ECO:0007669"/>
    <property type="project" value="UniProtKB-KW"/>
</dbReference>